<reference evidence="2" key="1">
    <citation type="submission" date="2013-09" db="EMBL/GenBank/DDBJ databases">
        <title>The Genome Sequence of Anopheles maculatus species B.</title>
        <authorList>
            <consortium name="The Broad Institute Genomics Platform"/>
            <person name="Neafsey D.E."/>
            <person name="Besansky N."/>
            <person name="Howell P."/>
            <person name="Walton C."/>
            <person name="Young S.K."/>
            <person name="Zeng Q."/>
            <person name="Gargeya S."/>
            <person name="Fitzgerald M."/>
            <person name="Haas B."/>
            <person name="Abouelleil A."/>
            <person name="Allen A.W."/>
            <person name="Alvarado L."/>
            <person name="Arachchi H.M."/>
            <person name="Berlin A.M."/>
            <person name="Chapman S.B."/>
            <person name="Gainer-Dewar J."/>
            <person name="Goldberg J."/>
            <person name="Griggs A."/>
            <person name="Gujja S."/>
            <person name="Hansen M."/>
            <person name="Howarth C."/>
            <person name="Imamovic A."/>
            <person name="Ireland A."/>
            <person name="Larimer J."/>
            <person name="McCowan C."/>
            <person name="Murphy C."/>
            <person name="Pearson M."/>
            <person name="Poon T.W."/>
            <person name="Priest M."/>
            <person name="Roberts A."/>
            <person name="Saif S."/>
            <person name="Shea T."/>
            <person name="Sisk P."/>
            <person name="Sykes S."/>
            <person name="Wortman J."/>
            <person name="Nusbaum C."/>
            <person name="Birren B."/>
        </authorList>
    </citation>
    <scope>NUCLEOTIDE SEQUENCE [LARGE SCALE GENOMIC DNA]</scope>
    <source>
        <strain evidence="2">maculatus3</strain>
    </source>
</reference>
<evidence type="ECO:0000313" key="2">
    <source>
        <dbReference type="Proteomes" id="UP000075901"/>
    </source>
</evidence>
<reference evidence="1" key="2">
    <citation type="submission" date="2020-05" db="UniProtKB">
        <authorList>
            <consortium name="EnsemblMetazoa"/>
        </authorList>
    </citation>
    <scope>IDENTIFICATION</scope>
    <source>
        <strain evidence="1">maculatus3</strain>
    </source>
</reference>
<proteinExistence type="predicted"/>
<dbReference type="Proteomes" id="UP000075901">
    <property type="component" value="Unassembled WGS sequence"/>
</dbReference>
<sequence length="136" mass="14660">YARLCTQSFNSYVTGSFFCCTAAVPPARRLLVVSSTNDISREGTTQSEEEATIHFAAVAVSVPVQRCITEQLSRLKSGTLPNPATGGIGNLATILSSFPLFHHSAHLFSTSLASPTVSVNHKFTIRQLHPARSEKL</sequence>
<name>A0A182T9W2_9DIPT</name>
<protein>
    <submittedName>
        <fullName evidence="1">Uncharacterized protein</fullName>
    </submittedName>
</protein>
<dbReference type="EnsemblMetazoa" id="AMAM022575-RA">
    <property type="protein sequence ID" value="AMAM022575-PA"/>
    <property type="gene ID" value="AMAM022575"/>
</dbReference>
<organism evidence="1 2">
    <name type="scientific">Anopheles maculatus</name>
    <dbReference type="NCBI Taxonomy" id="74869"/>
    <lineage>
        <taxon>Eukaryota</taxon>
        <taxon>Metazoa</taxon>
        <taxon>Ecdysozoa</taxon>
        <taxon>Arthropoda</taxon>
        <taxon>Hexapoda</taxon>
        <taxon>Insecta</taxon>
        <taxon>Pterygota</taxon>
        <taxon>Neoptera</taxon>
        <taxon>Endopterygota</taxon>
        <taxon>Diptera</taxon>
        <taxon>Nematocera</taxon>
        <taxon>Culicoidea</taxon>
        <taxon>Culicidae</taxon>
        <taxon>Anophelinae</taxon>
        <taxon>Anopheles</taxon>
        <taxon>Anopheles maculatus group</taxon>
    </lineage>
</organism>
<evidence type="ECO:0000313" key="1">
    <source>
        <dbReference type="EnsemblMetazoa" id="AMAM022575-PA"/>
    </source>
</evidence>
<dbReference type="VEuPathDB" id="VectorBase:AMAM022575"/>
<keyword evidence="2" id="KW-1185">Reference proteome</keyword>
<accession>A0A182T9W2</accession>
<dbReference type="AlphaFoldDB" id="A0A182T9W2"/>